<evidence type="ECO:0000313" key="1">
    <source>
        <dbReference type="EMBL" id="AAS41007.1"/>
    </source>
</evidence>
<protein>
    <recommendedName>
        <fullName evidence="3">DUF664 domain-containing protein</fullName>
    </recommendedName>
</protein>
<reference evidence="1 2" key="1">
    <citation type="journal article" date="2004" name="Nucleic Acids Res.">
        <title>The genome sequence of Bacillus cereus ATCC 10987 reveals metabolic adaptations and a large plasmid related to Bacillus anthracis pXO1.</title>
        <authorList>
            <person name="Rasko D.A."/>
            <person name="Ravel J."/>
            <person name="Okstad O.A."/>
            <person name="Helgason E."/>
            <person name="Cer R.Z."/>
            <person name="Jiang L."/>
            <person name="Shores K.A."/>
            <person name="Fouts D.E."/>
            <person name="Tourasse N.J."/>
            <person name="Angiuoli S.V."/>
            <person name="Kolonay J."/>
            <person name="Nelson W.C."/>
            <person name="Kolsto A.-B."/>
            <person name="Fraser C.M."/>
            <person name="Read T.D."/>
        </authorList>
    </citation>
    <scope>NUCLEOTIDE SEQUENCE [LARGE SCALE GENOMIC DNA]</scope>
    <source>
        <strain evidence="2">ATCC 10987 / NRS 248</strain>
    </source>
</reference>
<dbReference type="Gene3D" id="1.20.120.450">
    <property type="entry name" value="dinb family like domain"/>
    <property type="match status" value="1"/>
</dbReference>
<name>Q739Q4_BACC1</name>
<dbReference type="AlphaFoldDB" id="Q739Q4"/>
<gene>
    <name evidence="1" type="ordered locus">BCE_2086</name>
</gene>
<dbReference type="SUPFAM" id="SSF109854">
    <property type="entry name" value="DinB/YfiT-like putative metalloenzymes"/>
    <property type="match status" value="1"/>
</dbReference>
<dbReference type="EMBL" id="AE017194">
    <property type="protein sequence ID" value="AAS41007.1"/>
    <property type="molecule type" value="Genomic_DNA"/>
</dbReference>
<dbReference type="Proteomes" id="UP000002527">
    <property type="component" value="Chromosome"/>
</dbReference>
<proteinExistence type="predicted"/>
<sequence>MSKQDDEWLMSERKWLNGVAHNQYYLWFHVLEDEMSHRGQIRMIKNKLFEN</sequence>
<dbReference type="InterPro" id="IPR034660">
    <property type="entry name" value="DinB/YfiT-like"/>
</dbReference>
<organism evidence="1 2">
    <name type="scientific">Bacillus cereus (strain ATCC 10987 / NRS 248)</name>
    <dbReference type="NCBI Taxonomy" id="222523"/>
    <lineage>
        <taxon>Bacteria</taxon>
        <taxon>Bacillati</taxon>
        <taxon>Bacillota</taxon>
        <taxon>Bacilli</taxon>
        <taxon>Bacillales</taxon>
        <taxon>Bacillaceae</taxon>
        <taxon>Bacillus</taxon>
        <taxon>Bacillus cereus group</taxon>
    </lineage>
</organism>
<accession>Q739Q4</accession>
<evidence type="ECO:0000313" key="2">
    <source>
        <dbReference type="Proteomes" id="UP000002527"/>
    </source>
</evidence>
<dbReference type="HOGENOM" id="CLU_3095194_0_0_9"/>
<evidence type="ECO:0008006" key="3">
    <source>
        <dbReference type="Google" id="ProtNLM"/>
    </source>
</evidence>
<dbReference type="KEGG" id="bca:BCE_2086"/>